<evidence type="ECO:0000313" key="3">
    <source>
        <dbReference type="Proteomes" id="UP000235145"/>
    </source>
</evidence>
<organism evidence="2 3">
    <name type="scientific">Lactuca sativa</name>
    <name type="common">Garden lettuce</name>
    <dbReference type="NCBI Taxonomy" id="4236"/>
    <lineage>
        <taxon>Eukaryota</taxon>
        <taxon>Viridiplantae</taxon>
        <taxon>Streptophyta</taxon>
        <taxon>Embryophyta</taxon>
        <taxon>Tracheophyta</taxon>
        <taxon>Spermatophyta</taxon>
        <taxon>Magnoliopsida</taxon>
        <taxon>eudicotyledons</taxon>
        <taxon>Gunneridae</taxon>
        <taxon>Pentapetalae</taxon>
        <taxon>asterids</taxon>
        <taxon>campanulids</taxon>
        <taxon>Asterales</taxon>
        <taxon>Asteraceae</taxon>
        <taxon>Cichorioideae</taxon>
        <taxon>Cichorieae</taxon>
        <taxon>Lactucinae</taxon>
        <taxon>Lactuca</taxon>
    </lineage>
</organism>
<sequence length="105" mass="11844">MSQLATSVDRLESQGKLLGHTENNPKNNVSVISLRSGKTYGCPSLSELEYKAEEEFEDVLVEEGGVEGTEKEDEAEEYEEVLVEDEVEKDKEKEIQRSPKPILKE</sequence>
<name>A0A9R1VAK8_LACSA</name>
<proteinExistence type="predicted"/>
<dbReference type="Proteomes" id="UP000235145">
    <property type="component" value="Unassembled WGS sequence"/>
</dbReference>
<reference evidence="2 3" key="1">
    <citation type="journal article" date="2017" name="Nat. Commun.">
        <title>Genome assembly with in vitro proximity ligation data and whole-genome triplication in lettuce.</title>
        <authorList>
            <person name="Reyes-Chin-Wo S."/>
            <person name="Wang Z."/>
            <person name="Yang X."/>
            <person name="Kozik A."/>
            <person name="Arikit S."/>
            <person name="Song C."/>
            <person name="Xia L."/>
            <person name="Froenicke L."/>
            <person name="Lavelle D.O."/>
            <person name="Truco M.J."/>
            <person name="Xia R."/>
            <person name="Zhu S."/>
            <person name="Xu C."/>
            <person name="Xu H."/>
            <person name="Xu X."/>
            <person name="Cox K."/>
            <person name="Korf I."/>
            <person name="Meyers B.C."/>
            <person name="Michelmore R.W."/>
        </authorList>
    </citation>
    <scope>NUCLEOTIDE SEQUENCE [LARGE SCALE GENOMIC DNA]</scope>
    <source>
        <strain evidence="3">cv. Salinas</strain>
        <tissue evidence="2">Seedlings</tissue>
    </source>
</reference>
<dbReference type="EMBL" id="NBSK02000005">
    <property type="protein sequence ID" value="KAJ0202786.1"/>
    <property type="molecule type" value="Genomic_DNA"/>
</dbReference>
<protein>
    <submittedName>
        <fullName evidence="2">Uncharacterized protein</fullName>
    </submittedName>
</protein>
<gene>
    <name evidence="2" type="ORF">LSAT_V11C500258560</name>
</gene>
<keyword evidence="3" id="KW-1185">Reference proteome</keyword>
<evidence type="ECO:0000256" key="1">
    <source>
        <dbReference type="SAM" id="MobiDB-lite"/>
    </source>
</evidence>
<evidence type="ECO:0000313" key="2">
    <source>
        <dbReference type="EMBL" id="KAJ0202786.1"/>
    </source>
</evidence>
<feature type="compositionally biased region" description="Acidic residues" evidence="1">
    <location>
        <begin position="63"/>
        <end position="87"/>
    </location>
</feature>
<accession>A0A9R1VAK8</accession>
<comment type="caution">
    <text evidence="2">The sequence shown here is derived from an EMBL/GenBank/DDBJ whole genome shotgun (WGS) entry which is preliminary data.</text>
</comment>
<feature type="region of interest" description="Disordered" evidence="1">
    <location>
        <begin position="63"/>
        <end position="105"/>
    </location>
</feature>
<feature type="compositionally biased region" description="Polar residues" evidence="1">
    <location>
        <begin position="21"/>
        <end position="30"/>
    </location>
</feature>
<dbReference type="AlphaFoldDB" id="A0A9R1VAK8"/>
<feature type="compositionally biased region" description="Basic and acidic residues" evidence="1">
    <location>
        <begin position="88"/>
        <end position="105"/>
    </location>
</feature>
<feature type="region of interest" description="Disordered" evidence="1">
    <location>
        <begin position="1"/>
        <end position="30"/>
    </location>
</feature>